<evidence type="ECO:0000313" key="3">
    <source>
        <dbReference type="EMBL" id="ASJ07560.1"/>
    </source>
</evidence>
<feature type="transmembrane region" description="Helical" evidence="1">
    <location>
        <begin position="7"/>
        <end position="25"/>
    </location>
</feature>
<keyword evidence="1" id="KW-0472">Membrane</keyword>
<dbReference type="GO" id="GO:0080120">
    <property type="term" value="P:CAAX-box protein maturation"/>
    <property type="evidence" value="ECO:0007669"/>
    <property type="project" value="UniProtKB-ARBA"/>
</dbReference>
<feature type="domain" description="CAAX prenyl protease 2/Lysostaphin resistance protein A-like" evidence="2">
    <location>
        <begin position="103"/>
        <end position="201"/>
    </location>
</feature>
<dbReference type="GO" id="GO:0004175">
    <property type="term" value="F:endopeptidase activity"/>
    <property type="evidence" value="ECO:0007669"/>
    <property type="project" value="UniProtKB-ARBA"/>
</dbReference>
<feature type="transmembrane region" description="Helical" evidence="1">
    <location>
        <begin position="138"/>
        <end position="158"/>
    </location>
</feature>
<name>A0A218P9Z2_9EURY</name>
<feature type="transmembrane region" description="Helical" evidence="1">
    <location>
        <begin position="31"/>
        <end position="46"/>
    </location>
</feature>
<protein>
    <recommendedName>
        <fullName evidence="2">CAAX prenyl protease 2/Lysostaphin resistance protein A-like domain-containing protein</fullName>
    </recommendedName>
</protein>
<keyword evidence="4" id="KW-1185">Reference proteome</keyword>
<sequence>MDRGKKIALSALGVEIVGSSILLLFYRDIGWVPLGILMLFLLYLVVKKLGVGKEELGLGGELDLKIHILLPIAFMLLSFVWILPLGVGLNTFGKPLKVVLLIYLVLLVRYLVFVALYEEILFRGLMQRGFELWKGPKFAVIATAIIFSLGHIGSRFSFQPTFPNFWRLYNPLLAGIVYSIYRWKFRRIEGLILAHGLSDFFDRIMTVEKADWLLGTLEGHVYMVAAYTAVMALEGYAYVKIAEKLGETAKKSKEMVA</sequence>
<dbReference type="OrthoDB" id="137554at2157"/>
<gene>
    <name evidence="3" type="ORF">A3L08_09630</name>
</gene>
<dbReference type="GeneID" id="33316532"/>
<feature type="transmembrane region" description="Helical" evidence="1">
    <location>
        <begin position="98"/>
        <end position="117"/>
    </location>
</feature>
<evidence type="ECO:0000256" key="1">
    <source>
        <dbReference type="SAM" id="Phobius"/>
    </source>
</evidence>
<dbReference type="EMBL" id="CP015102">
    <property type="protein sequence ID" value="ASJ07560.1"/>
    <property type="molecule type" value="Genomic_DNA"/>
</dbReference>
<feature type="transmembrane region" description="Helical" evidence="1">
    <location>
        <begin position="164"/>
        <end position="181"/>
    </location>
</feature>
<keyword evidence="1" id="KW-1133">Transmembrane helix</keyword>
<reference evidence="3 4" key="1">
    <citation type="submission" date="2016-04" db="EMBL/GenBank/DDBJ databases">
        <title>Complete genome sequence of Thermococcus pacificus type strain P4.</title>
        <authorList>
            <person name="Oger P.M."/>
        </authorList>
    </citation>
    <scope>NUCLEOTIDE SEQUENCE [LARGE SCALE GENOMIC DNA]</scope>
    <source>
        <strain evidence="3 4">P-4</strain>
    </source>
</reference>
<feature type="transmembrane region" description="Helical" evidence="1">
    <location>
        <begin position="66"/>
        <end position="86"/>
    </location>
</feature>
<dbReference type="AlphaFoldDB" id="A0A218P9Z2"/>
<dbReference type="KEGG" id="tpaf:A3L08_09630"/>
<dbReference type="Pfam" id="PF02517">
    <property type="entry name" value="Rce1-like"/>
    <property type="match status" value="1"/>
</dbReference>
<dbReference type="InterPro" id="IPR003675">
    <property type="entry name" value="Rce1/LyrA-like_dom"/>
</dbReference>
<evidence type="ECO:0000313" key="4">
    <source>
        <dbReference type="Proteomes" id="UP000197418"/>
    </source>
</evidence>
<organism evidence="3 4">
    <name type="scientific">Thermococcus pacificus</name>
    <dbReference type="NCBI Taxonomy" id="71998"/>
    <lineage>
        <taxon>Archaea</taxon>
        <taxon>Methanobacteriati</taxon>
        <taxon>Methanobacteriota</taxon>
        <taxon>Thermococci</taxon>
        <taxon>Thermococcales</taxon>
        <taxon>Thermococcaceae</taxon>
        <taxon>Thermococcus</taxon>
    </lineage>
</organism>
<dbReference type="RefSeq" id="WP_088854804.1">
    <property type="nucleotide sequence ID" value="NZ_CP015102.1"/>
</dbReference>
<evidence type="ECO:0000259" key="2">
    <source>
        <dbReference type="Pfam" id="PF02517"/>
    </source>
</evidence>
<accession>A0A218P9Z2</accession>
<proteinExistence type="predicted"/>
<dbReference type="Proteomes" id="UP000197418">
    <property type="component" value="Chromosome"/>
</dbReference>
<keyword evidence="1" id="KW-0812">Transmembrane</keyword>